<evidence type="ECO:0000256" key="1">
    <source>
        <dbReference type="SAM" id="MobiDB-lite"/>
    </source>
</evidence>
<dbReference type="EMBL" id="JAHWGI010001040">
    <property type="protein sequence ID" value="KAK3921568.1"/>
    <property type="molecule type" value="Genomic_DNA"/>
</dbReference>
<sequence>MKLYGEKEAADVVSARRSMYAAGNKNIGAIPPTPDVLLQKIRRSAFVSGHLWASPNVLEGTLESPSSWGFTNQSGWKAVWTTQPTIWEAVRELDSNATDQNEDLDDVLGDD</sequence>
<gene>
    <name evidence="2" type="ORF">KUF71_010740</name>
</gene>
<name>A0AAE1HI12_9NEOP</name>
<keyword evidence="3" id="KW-1185">Reference proteome</keyword>
<dbReference type="AlphaFoldDB" id="A0AAE1HI12"/>
<feature type="region of interest" description="Disordered" evidence="1">
    <location>
        <begin position="92"/>
        <end position="111"/>
    </location>
</feature>
<dbReference type="Proteomes" id="UP001219518">
    <property type="component" value="Unassembled WGS sequence"/>
</dbReference>
<organism evidence="2 3">
    <name type="scientific">Frankliniella fusca</name>
    <dbReference type="NCBI Taxonomy" id="407009"/>
    <lineage>
        <taxon>Eukaryota</taxon>
        <taxon>Metazoa</taxon>
        <taxon>Ecdysozoa</taxon>
        <taxon>Arthropoda</taxon>
        <taxon>Hexapoda</taxon>
        <taxon>Insecta</taxon>
        <taxon>Pterygota</taxon>
        <taxon>Neoptera</taxon>
        <taxon>Paraneoptera</taxon>
        <taxon>Thysanoptera</taxon>
        <taxon>Terebrantia</taxon>
        <taxon>Thripoidea</taxon>
        <taxon>Thripidae</taxon>
        <taxon>Frankliniella</taxon>
    </lineage>
</organism>
<reference evidence="2" key="2">
    <citation type="journal article" date="2023" name="BMC Genomics">
        <title>Pest status, molecular evolution, and epigenetic factors derived from the genome assembly of Frankliniella fusca, a thysanopteran phytovirus vector.</title>
        <authorList>
            <person name="Catto M.A."/>
            <person name="Labadie P.E."/>
            <person name="Jacobson A.L."/>
            <person name="Kennedy G.G."/>
            <person name="Srinivasan R."/>
            <person name="Hunt B.G."/>
        </authorList>
    </citation>
    <scope>NUCLEOTIDE SEQUENCE</scope>
    <source>
        <strain evidence="2">PL_HMW_Pooled</strain>
    </source>
</reference>
<accession>A0AAE1HI12</accession>
<reference evidence="2" key="1">
    <citation type="submission" date="2021-07" db="EMBL/GenBank/DDBJ databases">
        <authorList>
            <person name="Catto M.A."/>
            <person name="Jacobson A."/>
            <person name="Kennedy G."/>
            <person name="Labadie P."/>
            <person name="Hunt B.G."/>
            <person name="Srinivasan R."/>
        </authorList>
    </citation>
    <scope>NUCLEOTIDE SEQUENCE</scope>
    <source>
        <strain evidence="2">PL_HMW_Pooled</strain>
        <tissue evidence="2">Head</tissue>
    </source>
</reference>
<proteinExistence type="predicted"/>
<evidence type="ECO:0000313" key="3">
    <source>
        <dbReference type="Proteomes" id="UP001219518"/>
    </source>
</evidence>
<feature type="compositionally biased region" description="Acidic residues" evidence="1">
    <location>
        <begin position="100"/>
        <end position="111"/>
    </location>
</feature>
<protein>
    <submittedName>
        <fullName evidence="2">Taxoid 7-beta-hydroxylase</fullName>
    </submittedName>
</protein>
<evidence type="ECO:0000313" key="2">
    <source>
        <dbReference type="EMBL" id="KAK3921568.1"/>
    </source>
</evidence>
<comment type="caution">
    <text evidence="2">The sequence shown here is derived from an EMBL/GenBank/DDBJ whole genome shotgun (WGS) entry which is preliminary data.</text>
</comment>